<reference evidence="1 2" key="1">
    <citation type="submission" date="2018-11" db="EMBL/GenBank/DDBJ databases">
        <title>The genome of Variovorax sp T529.</title>
        <authorList>
            <person name="Gao J."/>
        </authorList>
    </citation>
    <scope>NUCLEOTIDE SEQUENCE [LARGE SCALE GENOMIC DNA]</scope>
    <source>
        <strain evidence="1 2">T529</strain>
    </source>
</reference>
<proteinExistence type="predicted"/>
<protein>
    <submittedName>
        <fullName evidence="1">Autotransporter</fullName>
    </submittedName>
</protein>
<evidence type="ECO:0000313" key="1">
    <source>
        <dbReference type="EMBL" id="RRH87293.1"/>
    </source>
</evidence>
<dbReference type="Gene3D" id="2.60.120.10">
    <property type="entry name" value="Jelly Rolls"/>
    <property type="match status" value="1"/>
</dbReference>
<dbReference type="InterPro" id="IPR014710">
    <property type="entry name" value="RmlC-like_jellyroll"/>
</dbReference>
<dbReference type="SUPFAM" id="SSF51182">
    <property type="entry name" value="RmlC-like cupins"/>
    <property type="match status" value="1"/>
</dbReference>
<accession>A0A3P3ELL0</accession>
<comment type="caution">
    <text evidence="1">The sequence shown here is derived from an EMBL/GenBank/DDBJ whole genome shotgun (WGS) entry which is preliminary data.</text>
</comment>
<dbReference type="EMBL" id="RQXU01000009">
    <property type="protein sequence ID" value="RRH87293.1"/>
    <property type="molecule type" value="Genomic_DNA"/>
</dbReference>
<dbReference type="AlphaFoldDB" id="A0A3P3ELL0"/>
<organism evidence="1 2">
    <name type="scientific">Variovorax beijingensis</name>
    <dbReference type="NCBI Taxonomy" id="2496117"/>
    <lineage>
        <taxon>Bacteria</taxon>
        <taxon>Pseudomonadati</taxon>
        <taxon>Pseudomonadota</taxon>
        <taxon>Betaproteobacteria</taxon>
        <taxon>Burkholderiales</taxon>
        <taxon>Comamonadaceae</taxon>
        <taxon>Variovorax</taxon>
    </lineage>
</organism>
<evidence type="ECO:0000313" key="2">
    <source>
        <dbReference type="Proteomes" id="UP000271590"/>
    </source>
</evidence>
<name>A0A3P3ELL0_9BURK</name>
<dbReference type="InterPro" id="IPR011051">
    <property type="entry name" value="RmlC_Cupin_sf"/>
</dbReference>
<sequence>MMTSHPLVSSTLQTAIDEIVDAAAKADRLDRVAAVLRDITARFHALGELIHEASDDEVLLCANDTLTIYHITLTPGLQYPPHNHLMDALIGIYRGKETNFIYPLSEGRLQVPEQREAIAPEVVHLPPDTVHAVANPGTARSGALHVYLGNLLRTKRQMWRFAGDWPDVFDNHRYLAEARAIES</sequence>
<gene>
    <name evidence="1" type="ORF">EH244_17505</name>
</gene>
<dbReference type="Proteomes" id="UP000271590">
    <property type="component" value="Unassembled WGS sequence"/>
</dbReference>